<dbReference type="EMBL" id="JAPTSV010000008">
    <property type="protein sequence ID" value="KAJ1525479.1"/>
    <property type="molecule type" value="Genomic_DNA"/>
</dbReference>
<accession>A0AAV7XLI7</accession>
<gene>
    <name evidence="2" type="ORF">ONE63_010289</name>
</gene>
<evidence type="ECO:0000313" key="3">
    <source>
        <dbReference type="Proteomes" id="UP001075354"/>
    </source>
</evidence>
<protein>
    <submittedName>
        <fullName evidence="2">Uncharacterized protein</fullName>
    </submittedName>
</protein>
<sequence length="311" mass="34140">MEGKRTHCTAKPYVGCSTPLYIFVLAYCFQNIQKQCARPFRRTPLAKARSVSTLREKGDSDSGKSLLNKNSPSLLRASSNTLHTLVGKSTGIVLMGYCFLKKMNGETAIDEARVDMFDDSYNTYLRATAMTALLEKSKHKMRGDVDKQISTLQKRVNDNLDALEETKSRLNGVCLLQEQSNLLTHFNNACVSYSNEPTFTEGKSFQELLTDISRINNQLPCKNVCAPATSIELSQFQDATSKLLRALEAISTIYGSDQLAVTSAAAKLGEIKSTQDAVGVIKRSANAASHKASTNMLNEAMVKTSQLEIGD</sequence>
<proteinExistence type="predicted"/>
<dbReference type="AlphaFoldDB" id="A0AAV7XLI7"/>
<name>A0AAV7XLI7_9NEOP</name>
<comment type="caution">
    <text evidence="2">The sequence shown here is derived from an EMBL/GenBank/DDBJ whole genome shotgun (WGS) entry which is preliminary data.</text>
</comment>
<keyword evidence="3" id="KW-1185">Reference proteome</keyword>
<organism evidence="2 3">
    <name type="scientific">Megalurothrips usitatus</name>
    <name type="common">bean blossom thrips</name>
    <dbReference type="NCBI Taxonomy" id="439358"/>
    <lineage>
        <taxon>Eukaryota</taxon>
        <taxon>Metazoa</taxon>
        <taxon>Ecdysozoa</taxon>
        <taxon>Arthropoda</taxon>
        <taxon>Hexapoda</taxon>
        <taxon>Insecta</taxon>
        <taxon>Pterygota</taxon>
        <taxon>Neoptera</taxon>
        <taxon>Paraneoptera</taxon>
        <taxon>Thysanoptera</taxon>
        <taxon>Terebrantia</taxon>
        <taxon>Thripoidea</taxon>
        <taxon>Thripidae</taxon>
        <taxon>Megalurothrips</taxon>
    </lineage>
</organism>
<evidence type="ECO:0000256" key="1">
    <source>
        <dbReference type="SAM" id="MobiDB-lite"/>
    </source>
</evidence>
<dbReference type="Proteomes" id="UP001075354">
    <property type="component" value="Chromosome 8"/>
</dbReference>
<reference evidence="2" key="1">
    <citation type="submission" date="2022-12" db="EMBL/GenBank/DDBJ databases">
        <title>Chromosome-level genome assembly of the bean flower thrips Megalurothrips usitatus.</title>
        <authorList>
            <person name="Ma L."/>
            <person name="Liu Q."/>
            <person name="Li H."/>
            <person name="Cai W."/>
        </authorList>
    </citation>
    <scope>NUCLEOTIDE SEQUENCE</scope>
    <source>
        <strain evidence="2">Cailab_2022a</strain>
    </source>
</reference>
<feature type="region of interest" description="Disordered" evidence="1">
    <location>
        <begin position="48"/>
        <end position="72"/>
    </location>
</feature>
<feature type="compositionally biased region" description="Low complexity" evidence="1">
    <location>
        <begin position="63"/>
        <end position="72"/>
    </location>
</feature>
<evidence type="ECO:0000313" key="2">
    <source>
        <dbReference type="EMBL" id="KAJ1525479.1"/>
    </source>
</evidence>